<dbReference type="AlphaFoldDB" id="A0A371XIX8"/>
<dbReference type="GO" id="GO:0016787">
    <property type="term" value="F:hydrolase activity"/>
    <property type="evidence" value="ECO:0007669"/>
    <property type="project" value="UniProtKB-KW"/>
</dbReference>
<comment type="caution">
    <text evidence="1">The sequence shown here is derived from an EMBL/GenBank/DDBJ whole genome shotgun (WGS) entry which is preliminary data.</text>
</comment>
<dbReference type="Pfam" id="PF12917">
    <property type="entry name" value="YfbR-like"/>
    <property type="match status" value="1"/>
</dbReference>
<dbReference type="Proteomes" id="UP000262379">
    <property type="component" value="Unassembled WGS sequence"/>
</dbReference>
<evidence type="ECO:0000313" key="1">
    <source>
        <dbReference type="EMBL" id="RFC69182.1"/>
    </source>
</evidence>
<dbReference type="Gene3D" id="1.10.3210.10">
    <property type="entry name" value="Hypothetical protein af1432"/>
    <property type="match status" value="1"/>
</dbReference>
<sequence>MMADRTGAPARAWQRMLSGRRLDLLDPSPLDIEISDIAHGLARVARWNGQTKGNHAFSVAQHSLLVEAIFGQLNAEAGADWHMAALLHDAPEYVIGDMISPFKAVVGGGYKDIEARLQEAVHLRFSLPARCSANLKAAIKRADQIAAYFEATILAGFSVAEATEYFGRPRNFNPAELDLSPLATMTVERAFLKRHKELESRINAARRPT</sequence>
<keyword evidence="1" id="KW-0378">Hydrolase</keyword>
<gene>
    <name evidence="1" type="ORF">DY251_03310</name>
</gene>
<reference evidence="2" key="1">
    <citation type="submission" date="2018-08" db="EMBL/GenBank/DDBJ databases">
        <authorList>
            <person name="Im W.T."/>
        </authorList>
    </citation>
    <scope>NUCLEOTIDE SEQUENCE [LARGE SCALE GENOMIC DNA]</scope>
    <source>
        <strain evidence="2">LA-28</strain>
    </source>
</reference>
<protein>
    <submittedName>
        <fullName evidence="1">HD family hydrolase</fullName>
    </submittedName>
</protein>
<accession>A0A371XIX8</accession>
<dbReference type="SUPFAM" id="SSF109604">
    <property type="entry name" value="HD-domain/PDEase-like"/>
    <property type="match status" value="1"/>
</dbReference>
<keyword evidence="2" id="KW-1185">Reference proteome</keyword>
<name>A0A371XIX8_9HYPH</name>
<organism evidence="1 2">
    <name type="scientific">Mesorhizobium denitrificans</name>
    <dbReference type="NCBI Taxonomy" id="2294114"/>
    <lineage>
        <taxon>Bacteria</taxon>
        <taxon>Pseudomonadati</taxon>
        <taxon>Pseudomonadota</taxon>
        <taxon>Alphaproteobacteria</taxon>
        <taxon>Hyphomicrobiales</taxon>
        <taxon>Phyllobacteriaceae</taxon>
        <taxon>Mesorhizobium</taxon>
    </lineage>
</organism>
<dbReference type="EMBL" id="QURN01000002">
    <property type="protein sequence ID" value="RFC69182.1"/>
    <property type="molecule type" value="Genomic_DNA"/>
</dbReference>
<proteinExistence type="predicted"/>
<dbReference type="RefSeq" id="WP_116622478.1">
    <property type="nucleotide sequence ID" value="NZ_QURN01000002.1"/>
</dbReference>
<evidence type="ECO:0000313" key="2">
    <source>
        <dbReference type="Proteomes" id="UP000262379"/>
    </source>
</evidence>